<evidence type="ECO:0000256" key="1">
    <source>
        <dbReference type="SAM" id="MobiDB-lite"/>
    </source>
</evidence>
<dbReference type="STRING" id="698492.A0A0E9NFK4"/>
<comment type="caution">
    <text evidence="3">The sequence shown here is derived from an EMBL/GenBank/DDBJ whole genome shotgun (WGS) entry which is preliminary data.</text>
</comment>
<gene>
    <name evidence="3" type="ORF">G7K_2817-t1</name>
</gene>
<dbReference type="PANTHER" id="PTHR21248">
    <property type="entry name" value="CARDIOLIPIN SYNTHASE"/>
    <property type="match status" value="1"/>
</dbReference>
<dbReference type="PANTHER" id="PTHR21248:SF22">
    <property type="entry name" value="PHOSPHOLIPASE D"/>
    <property type="match status" value="1"/>
</dbReference>
<dbReference type="CDD" id="cd00138">
    <property type="entry name" value="PLDc_SF"/>
    <property type="match status" value="1"/>
</dbReference>
<evidence type="ECO:0000313" key="4">
    <source>
        <dbReference type="Proteomes" id="UP000033140"/>
    </source>
</evidence>
<dbReference type="Pfam" id="PF13091">
    <property type="entry name" value="PLDc_2"/>
    <property type="match status" value="1"/>
</dbReference>
<dbReference type="PROSITE" id="PS50035">
    <property type="entry name" value="PLD"/>
    <property type="match status" value="2"/>
</dbReference>
<dbReference type="SUPFAM" id="SSF56024">
    <property type="entry name" value="Phospholipase D/nuclease"/>
    <property type="match status" value="2"/>
</dbReference>
<dbReference type="InterPro" id="IPR025202">
    <property type="entry name" value="PLD-like_dom"/>
</dbReference>
<organism evidence="3 4">
    <name type="scientific">Saitoella complicata (strain BCRC 22490 / CBS 7301 / JCM 7358 / NBRC 10748 / NRRL Y-17804)</name>
    <dbReference type="NCBI Taxonomy" id="698492"/>
    <lineage>
        <taxon>Eukaryota</taxon>
        <taxon>Fungi</taxon>
        <taxon>Dikarya</taxon>
        <taxon>Ascomycota</taxon>
        <taxon>Taphrinomycotina</taxon>
        <taxon>Taphrinomycotina incertae sedis</taxon>
        <taxon>Saitoella</taxon>
    </lineage>
</organism>
<dbReference type="GO" id="GO:0032049">
    <property type="term" value="P:cardiolipin biosynthetic process"/>
    <property type="evidence" value="ECO:0007669"/>
    <property type="project" value="UniProtKB-ARBA"/>
</dbReference>
<accession>A0A0E9NFK4</accession>
<dbReference type="Proteomes" id="UP000033140">
    <property type="component" value="Unassembled WGS sequence"/>
</dbReference>
<keyword evidence="4" id="KW-1185">Reference proteome</keyword>
<reference evidence="3 4" key="1">
    <citation type="journal article" date="2011" name="J. Gen. Appl. Microbiol.">
        <title>Draft genome sequencing of the enigmatic yeast Saitoella complicata.</title>
        <authorList>
            <person name="Nishida H."/>
            <person name="Hamamoto M."/>
            <person name="Sugiyama J."/>
        </authorList>
    </citation>
    <scope>NUCLEOTIDE SEQUENCE [LARGE SCALE GENOMIC DNA]</scope>
    <source>
        <strain evidence="3 4">NRRL Y-17804</strain>
    </source>
</reference>
<dbReference type="SMART" id="SM00155">
    <property type="entry name" value="PLDc"/>
    <property type="match status" value="2"/>
</dbReference>
<reference evidence="3 4" key="2">
    <citation type="journal article" date="2014" name="J. Gen. Appl. Microbiol.">
        <title>The early diverging ascomycetous budding yeast Saitoella complicata has three histone deacetylases belonging to the Clr6, Hos2, and Rpd3 lineages.</title>
        <authorList>
            <person name="Nishida H."/>
            <person name="Matsumoto T."/>
            <person name="Kondo S."/>
            <person name="Hamamoto M."/>
            <person name="Yoshikawa H."/>
        </authorList>
    </citation>
    <scope>NUCLEOTIDE SEQUENCE [LARGE SCALE GENOMIC DNA]</scope>
    <source>
        <strain evidence="3 4">NRRL Y-17804</strain>
    </source>
</reference>
<dbReference type="EMBL" id="BACD03000016">
    <property type="protein sequence ID" value="GAO48647.1"/>
    <property type="molecule type" value="Genomic_DNA"/>
</dbReference>
<name>A0A0E9NFK4_SAICN</name>
<dbReference type="InterPro" id="IPR001736">
    <property type="entry name" value="PLipase_D/transphosphatidylase"/>
</dbReference>
<protein>
    <recommendedName>
        <fullName evidence="2">PLD phosphodiesterase domain-containing protein</fullName>
    </recommendedName>
</protein>
<reference evidence="3 4" key="3">
    <citation type="journal article" date="2015" name="Genome Announc.">
        <title>Draft Genome Sequence of the Archiascomycetous Yeast Saitoella complicata.</title>
        <authorList>
            <person name="Yamauchi K."/>
            <person name="Kondo S."/>
            <person name="Hamamoto M."/>
            <person name="Takahashi Y."/>
            <person name="Ogura Y."/>
            <person name="Hayashi T."/>
            <person name="Nishida H."/>
        </authorList>
    </citation>
    <scope>NUCLEOTIDE SEQUENCE [LARGE SCALE GENOMIC DNA]</scope>
    <source>
        <strain evidence="3 4">NRRL Y-17804</strain>
    </source>
</reference>
<evidence type="ECO:0000313" key="3">
    <source>
        <dbReference type="EMBL" id="GAO48647.1"/>
    </source>
</evidence>
<dbReference type="AlphaFoldDB" id="A0A0E9NFK4"/>
<dbReference type="OMA" id="FHAKYMV"/>
<sequence length="857" mass="97265">MCADSPPRRRQINARCQVPAVTKAYGPIITLKAGLSGSGIHTYNYTIQSYTQPARTLFKCDCLKKTTMPRPAVLDDLRRESVLRHEKREIADTETITTQTVHNNKPGKSARQLYPKPNAFRRFFLRWTIRRGLKEGWGEGVPGADDLEKAANMGRFASRPSDLFLKIYGDVLTTLDRNPLAGCVSPPLIGTSGTLPLTILSTIPDIMHHYYECILAAEHEVILVTNYWQQSNSQETICKALRDLSKKLDGSRRKIVVKLMYDRGDISQVLNFHARVTEKKWVKLNIPKRSEIPNLEFEVINYHRWLMGTLHAKFLIVDRKLALLNSNNIQDRPNLEFMVHLEGAVVNSFYDTFLITWHRTLNPSLPQMTSPAPSDPVFGETLYFSKASTEHVKEKFKEAATRARTRLNRDNTRASMEAVHLDFQNQNQLLGRFKDMVGRSSLDVSRRMERDEHGEPITFERHGQIEPHGHVLKGKTSVDSGILTDGVRVAPHMDTLEEERSVVGSSTEVMSDVTAIDGPSSSYMQSEKVASPVSMSQGQKGLPPTQPPTVPNSANVSRRNSRIGFATLVQMVTERRNKELAGEDHPSPIEAFRAKLENLAKHFNSTGVKSECAPTLESEVHASILDDDFTPYIAHQKHVPIPIAMVSRNPHGTPGHADIRNPQDAAWMAAMRYAKREIFIQTPTFNAKPAQRGVLEACRRGIKCTLWLGLGFNDKSESFPFQGGTNEQVVRKLYRKLNKEGNGHEKNLVVCWYTGKDQTKPLNAVHKQRNCHVKFMCVDNQVAIFGNGNMDTQSWFHSQEINIMIDDERIVQEWMVAFRKNQNTHFVDDDICTVGMWEERVRRKHVIYEEETDYECV</sequence>
<proteinExistence type="predicted"/>
<dbReference type="Gene3D" id="3.30.870.10">
    <property type="entry name" value="Endonuclease Chain A"/>
    <property type="match status" value="2"/>
</dbReference>
<feature type="domain" description="PLD phosphodiesterase" evidence="2">
    <location>
        <begin position="306"/>
        <end position="333"/>
    </location>
</feature>
<feature type="region of interest" description="Disordered" evidence="1">
    <location>
        <begin position="515"/>
        <end position="556"/>
    </location>
</feature>
<feature type="domain" description="PLD phosphodiesterase" evidence="2">
    <location>
        <begin position="772"/>
        <end position="794"/>
    </location>
</feature>
<dbReference type="GO" id="GO:0030572">
    <property type="term" value="F:phosphatidyltransferase activity"/>
    <property type="evidence" value="ECO:0007669"/>
    <property type="project" value="UniProtKB-ARBA"/>
</dbReference>
<evidence type="ECO:0000259" key="2">
    <source>
        <dbReference type="PROSITE" id="PS50035"/>
    </source>
</evidence>